<evidence type="ECO:0000313" key="5">
    <source>
        <dbReference type="EMBL" id="CCA24333.1"/>
    </source>
</evidence>
<dbReference type="PANTHER" id="PTHR21818:SF0">
    <property type="entry name" value="FANCONI ANEMIA GROUP I PROTEIN"/>
    <property type="match status" value="1"/>
</dbReference>
<dbReference type="Pfam" id="PF14676">
    <property type="entry name" value="FANCI_S2"/>
    <property type="match status" value="1"/>
</dbReference>
<dbReference type="EMBL" id="FR824279">
    <property type="protein sequence ID" value="CCA24333.1"/>
    <property type="molecule type" value="Genomic_DNA"/>
</dbReference>
<evidence type="ECO:0000259" key="3">
    <source>
        <dbReference type="Pfam" id="PF14678"/>
    </source>
</evidence>
<proteinExistence type="predicted"/>
<evidence type="ECO:0000256" key="1">
    <source>
        <dbReference type="SAM" id="MobiDB-lite"/>
    </source>
</evidence>
<dbReference type="InterPro" id="IPR029312">
    <property type="entry name" value="FANCI_HD2"/>
</dbReference>
<dbReference type="InterPro" id="IPR026171">
    <property type="entry name" value="FANCI"/>
</dbReference>
<evidence type="ECO:0000259" key="4">
    <source>
        <dbReference type="Pfam" id="PF14680"/>
    </source>
</evidence>
<sequence>MIVRTDFLCYQLYINDVFAILWPNQDKLTRTVCGRSDERIHKTVFVQRILRMQWATQFRSLTELTSHLCNTTSDSITAAKDNSDETELNLSAKAIDEIDSYGITSFFDHLGTIWTSNTSSTANAFPFDYITIVQSLLYITKRENRQNTTRKRLHTLLVEHFLLMLHRDVLPPDLEEFVFLHAMIEICNVPFDSISNCIGLILFGIEFSPVLTTTDLAWTSDNVSSLMDIFFSLLHQMICDTTATIVMDISLRCQMCRVTDILDNVQALSSESKKDQDSDLTCSASTYFDILFTYFFHPTIKWPEGVVYHVLRGFRTNWILSHQQEWSLTYKIVQECSRHIENDEVVIRIERISSLLHHILLLCQSLRVIPCRVALVRLFWSLLKHASIVSPPTGKSSLHHQSEPSTREWNLVRMHVSMIFNNVESVMKQQVNHALVDVLYHEIEHSWEHSTVTYWLETLCLFLISQQTLSTERAFRLIADHAIKSKITSTQFKTSFRAMILDLIAFANLEKWDIINSIFVSLGFFLMETQVAWDILRNLTSSLQLNGAIHLAPFGIRIILSCFHYQVSSRSRILDTVFTNLIVYSGHVTAKHRSDTISKKKKSQILLVWIVYAFALLIDRQSMVLTVAESHRWLDIIPMLPLDVAVLYLRALCALARQEPRVEAHLILKLRKILYRKEERFRVIAMNGFCTLLDRAIQTIRHDVSTLSQLYSQHTTKASTSLSQTVASNQYENALPETSSIAEELFRQFCSYFKRALELQTIVRKALYENFVILFTGCSVLREPILKLLVEHFTASYYVSDEALLPPIQLEACVPEAAGNVYAEPVAHLFWAIWSCNKILYDTFISDSTVASQSADSELIALHQEIESMVSSVMDRMKRCELQHFDLNDSIPFATSKSSRCIVQNLKSVLMFCMNALLEKRVNFSEMMDASDESIWPAILHWMSLHRWAASKSNIPFKSKASKKDKSENLEVTEIPMKEEEIPPKCWITLKALQSFFRNVHIAWDKDERWIASTEHTQVVLFFLEKLEQVLLDDMNDVPDWKEHIDKRLETESKRVRKASILQISKDLLWLSVALCRQSQILIRSRTACLKKESVEEVAFRAFKKILAYWKQSELSVDITRLQVQEAFASSEVMASAPNSAVNPVFSVTECIRSLTELFKASMRQNVDINSNGLQLIQELEQLAAETPTAENHATLEASRLHISEWLECLLSCKEPLLSPERFKQVAETIFRRELLCTEDKPTASYSLRGLKFAKRLAMGLLLACKTDDTTHVLNAIGADGEENTCRLMPFQLEHQSSGNILALVTAIQSFVQQEIDVLEGHLKEQQQQMRREWSTSWKELDRECMEQIEEMLATHPINDIPMALASSRSYLPHRMFHIVTILVPFVLVDFNTAAISFKTLRLCRRVLKLLTTFIQLRVRSKVSALPPIIQQLFCVTGAQFSPALLEFIACIYEEAKENRDVSDTKKGKKRSVQVLKPRRAVPLQARLIPEVIFALEQFDTALIRLSRLCKGVDFSVWCRLRQSRDFHLNRDRIRACFGQDEPEPDFTCSRKRRHLNEFTSSVIDGENASPRDDTENTIELDAGSAREVEEELEKTQRQIELNDDTE</sequence>
<protein>
    <submittedName>
        <fullName evidence="5">Fanconi anemia putative</fullName>
    </submittedName>
</protein>
<reference evidence="5" key="1">
    <citation type="journal article" date="2011" name="PLoS Biol.">
        <title>Gene gain and loss during evolution of obligate parasitism in the white rust pathogen of Arabidopsis thaliana.</title>
        <authorList>
            <person name="Kemen E."/>
            <person name="Gardiner A."/>
            <person name="Schultz-Larsen T."/>
            <person name="Kemen A.C."/>
            <person name="Balmuth A.L."/>
            <person name="Robert-Seilaniantz A."/>
            <person name="Bailey K."/>
            <person name="Holub E."/>
            <person name="Studholme D.J."/>
            <person name="Maclean D."/>
            <person name="Jones J.D."/>
        </authorList>
    </citation>
    <scope>NUCLEOTIDE SEQUENCE</scope>
</reference>
<organism evidence="5">
    <name type="scientific">Albugo laibachii Nc14</name>
    <dbReference type="NCBI Taxonomy" id="890382"/>
    <lineage>
        <taxon>Eukaryota</taxon>
        <taxon>Sar</taxon>
        <taxon>Stramenopiles</taxon>
        <taxon>Oomycota</taxon>
        <taxon>Peronosporomycetes</taxon>
        <taxon>Albuginales</taxon>
        <taxon>Albuginaceae</taxon>
        <taxon>Albugo</taxon>
    </lineage>
</organism>
<evidence type="ECO:0000259" key="2">
    <source>
        <dbReference type="Pfam" id="PF14676"/>
    </source>
</evidence>
<reference evidence="5" key="2">
    <citation type="submission" date="2011-02" db="EMBL/GenBank/DDBJ databases">
        <authorList>
            <person name="MacLean D."/>
        </authorList>
    </citation>
    <scope>NUCLEOTIDE SEQUENCE</scope>
</reference>
<feature type="region of interest" description="Disordered" evidence="1">
    <location>
        <begin position="1563"/>
        <end position="1607"/>
    </location>
</feature>
<accession>F0WSK7</accession>
<dbReference type="Pfam" id="PF14678">
    <property type="entry name" value="FANCI_S4"/>
    <property type="match status" value="1"/>
</dbReference>
<gene>
    <name evidence="5" type="primary">AlNc14C234G9351</name>
    <name evidence="5" type="ORF">ALNC14_104770</name>
</gene>
<dbReference type="Pfam" id="PF14680">
    <property type="entry name" value="FANCI_HD2"/>
    <property type="match status" value="1"/>
</dbReference>
<feature type="domain" description="FANCI helical" evidence="4">
    <location>
        <begin position="720"/>
        <end position="940"/>
    </location>
</feature>
<name>F0WSK7_9STRA</name>
<dbReference type="PANTHER" id="PTHR21818">
    <property type="entry name" value="BC025462 PROTEIN"/>
    <property type="match status" value="1"/>
</dbReference>
<dbReference type="HOGENOM" id="CLU_244523_0_0_1"/>
<feature type="domain" description="FANCI solenoid 4" evidence="3">
    <location>
        <begin position="1370"/>
        <end position="1533"/>
    </location>
</feature>
<dbReference type="InterPro" id="IPR029315">
    <property type="entry name" value="FANCI_S2"/>
</dbReference>
<dbReference type="GO" id="GO:0006281">
    <property type="term" value="P:DNA repair"/>
    <property type="evidence" value="ECO:0007669"/>
    <property type="project" value="InterPro"/>
</dbReference>
<feature type="domain" description="FANCI solenoid 2" evidence="2">
    <location>
        <begin position="519"/>
        <end position="690"/>
    </location>
</feature>
<dbReference type="InterPro" id="IPR029314">
    <property type="entry name" value="FANCI_S4"/>
</dbReference>
<dbReference type="GO" id="GO:0070182">
    <property type="term" value="F:DNA polymerase binding"/>
    <property type="evidence" value="ECO:0007669"/>
    <property type="project" value="TreeGrafter"/>
</dbReference>